<proteinExistence type="inferred from homology"/>
<evidence type="ECO:0000313" key="10">
    <source>
        <dbReference type="EMBL" id="CAB5121975.1"/>
    </source>
</evidence>
<dbReference type="SUPFAM" id="SSF55282">
    <property type="entry name" value="RL5-like"/>
    <property type="match status" value="1"/>
</dbReference>
<dbReference type="InterPro" id="IPR031310">
    <property type="entry name" value="Ribosomal_uL5_N"/>
</dbReference>
<dbReference type="NCBIfam" id="NF000585">
    <property type="entry name" value="PRK00010.1"/>
    <property type="match status" value="1"/>
</dbReference>
<dbReference type="HAMAP" id="MF_01333_B">
    <property type="entry name" value="Ribosomal_uL5_B"/>
    <property type="match status" value="1"/>
</dbReference>
<keyword evidence="3" id="KW-0687">Ribonucleoprotein</keyword>
<evidence type="ECO:0000313" key="6">
    <source>
        <dbReference type="EMBL" id="CAB4596671.1"/>
    </source>
</evidence>
<dbReference type="Gene3D" id="3.30.1440.10">
    <property type="match status" value="1"/>
</dbReference>
<evidence type="ECO:0000259" key="4">
    <source>
        <dbReference type="Pfam" id="PF00281"/>
    </source>
</evidence>
<dbReference type="GO" id="GO:0005840">
    <property type="term" value="C:ribosome"/>
    <property type="evidence" value="ECO:0007669"/>
    <property type="project" value="UniProtKB-KW"/>
</dbReference>
<keyword evidence="2" id="KW-0689">Ribosomal protein</keyword>
<sequence>MSTATMPRLKSKYQSEICAGLQASLELSNVMQVPRLEKIVVNMGVGRATQQPSLLEGAVADMTRITGQKPKVTKSRDSIANFKLRENQAIGCMVTLRGDRMWEFLDRLISVAIPRIRDFRGLPSHSWDGRGNYTFGLSDQTVFPEIEYDKIDAPRGMDITIVTTAMTNDQGRALLDAFGFPFKRGAEATVATKKKSNVRGPQFSKKKK</sequence>
<evidence type="ECO:0000256" key="3">
    <source>
        <dbReference type="ARBA" id="ARBA00023274"/>
    </source>
</evidence>
<dbReference type="PIRSF" id="PIRSF002161">
    <property type="entry name" value="Ribosomal_L5"/>
    <property type="match status" value="1"/>
</dbReference>
<dbReference type="GO" id="GO:0006412">
    <property type="term" value="P:translation"/>
    <property type="evidence" value="ECO:0007669"/>
    <property type="project" value="InterPro"/>
</dbReference>
<dbReference type="AlphaFoldDB" id="A0A6J6G664"/>
<evidence type="ECO:0000256" key="1">
    <source>
        <dbReference type="ARBA" id="ARBA00008553"/>
    </source>
</evidence>
<gene>
    <name evidence="6" type="ORF">UFOPK1820_00461</name>
    <name evidence="7" type="ORF">UFOPK1960_00686</name>
    <name evidence="8" type="ORF">UFOPK2921_00982</name>
    <name evidence="9" type="ORF">UFOPK4275_00696</name>
    <name evidence="10" type="ORF">UFOPK4422_00744</name>
</gene>
<dbReference type="EMBL" id="CAEZZV010000124">
    <property type="protein sequence ID" value="CAB4783071.1"/>
    <property type="molecule type" value="Genomic_DNA"/>
</dbReference>
<evidence type="ECO:0000313" key="8">
    <source>
        <dbReference type="EMBL" id="CAB4783071.1"/>
    </source>
</evidence>
<evidence type="ECO:0000313" key="9">
    <source>
        <dbReference type="EMBL" id="CAB5049371.1"/>
    </source>
</evidence>
<dbReference type="InterPro" id="IPR022803">
    <property type="entry name" value="Ribosomal_uL5_dom_sf"/>
</dbReference>
<name>A0A6J6G664_9ZZZZ</name>
<dbReference type="EMBL" id="CAEZVL010000087">
    <property type="protein sequence ID" value="CAB4631221.1"/>
    <property type="molecule type" value="Genomic_DNA"/>
</dbReference>
<comment type="similarity">
    <text evidence="1">Belongs to the universal ribosomal protein uL5 family.</text>
</comment>
<reference evidence="6" key="1">
    <citation type="submission" date="2020-05" db="EMBL/GenBank/DDBJ databases">
        <authorList>
            <person name="Chiriac C."/>
            <person name="Salcher M."/>
            <person name="Ghai R."/>
            <person name="Kavagutti S V."/>
        </authorList>
    </citation>
    <scope>NUCLEOTIDE SEQUENCE</scope>
</reference>
<dbReference type="InterPro" id="IPR031309">
    <property type="entry name" value="Ribosomal_uL5_C"/>
</dbReference>
<dbReference type="EMBL" id="CAFBRX010000063">
    <property type="protein sequence ID" value="CAB5121975.1"/>
    <property type="molecule type" value="Genomic_DNA"/>
</dbReference>
<dbReference type="InterPro" id="IPR002132">
    <property type="entry name" value="Ribosomal_uL5"/>
</dbReference>
<feature type="domain" description="Large ribosomal subunit protein uL5 N-terminal" evidence="4">
    <location>
        <begin position="29"/>
        <end position="85"/>
    </location>
</feature>
<protein>
    <submittedName>
        <fullName evidence="6">Unannotated protein</fullName>
    </submittedName>
</protein>
<evidence type="ECO:0000259" key="5">
    <source>
        <dbReference type="Pfam" id="PF00673"/>
    </source>
</evidence>
<dbReference type="EMBL" id="CAFBQJ010000108">
    <property type="protein sequence ID" value="CAB5049371.1"/>
    <property type="molecule type" value="Genomic_DNA"/>
</dbReference>
<dbReference type="PANTHER" id="PTHR11994">
    <property type="entry name" value="60S RIBOSOMAL PROTEIN L11-RELATED"/>
    <property type="match status" value="1"/>
</dbReference>
<dbReference type="Pfam" id="PF00281">
    <property type="entry name" value="Ribosomal_L5"/>
    <property type="match status" value="1"/>
</dbReference>
<evidence type="ECO:0000313" key="7">
    <source>
        <dbReference type="EMBL" id="CAB4631221.1"/>
    </source>
</evidence>
<feature type="domain" description="Large ribosomal subunit protein uL5 C-terminal" evidence="5">
    <location>
        <begin position="90"/>
        <end position="182"/>
    </location>
</feature>
<dbReference type="GO" id="GO:1990904">
    <property type="term" value="C:ribonucleoprotein complex"/>
    <property type="evidence" value="ECO:0007669"/>
    <property type="project" value="UniProtKB-KW"/>
</dbReference>
<organism evidence="6">
    <name type="scientific">freshwater metagenome</name>
    <dbReference type="NCBI Taxonomy" id="449393"/>
    <lineage>
        <taxon>unclassified sequences</taxon>
        <taxon>metagenomes</taxon>
        <taxon>ecological metagenomes</taxon>
    </lineage>
</organism>
<evidence type="ECO:0000256" key="2">
    <source>
        <dbReference type="ARBA" id="ARBA00022980"/>
    </source>
</evidence>
<dbReference type="InterPro" id="IPR020930">
    <property type="entry name" value="Ribosomal_uL5_bac-type"/>
</dbReference>
<dbReference type="FunFam" id="3.30.1440.10:FF:000001">
    <property type="entry name" value="50S ribosomal protein L5"/>
    <property type="match status" value="1"/>
</dbReference>
<dbReference type="GO" id="GO:0003735">
    <property type="term" value="F:structural constituent of ribosome"/>
    <property type="evidence" value="ECO:0007669"/>
    <property type="project" value="InterPro"/>
</dbReference>
<dbReference type="EMBL" id="CAEZUK010000053">
    <property type="protein sequence ID" value="CAB4596671.1"/>
    <property type="molecule type" value="Genomic_DNA"/>
</dbReference>
<accession>A0A6J6G664</accession>
<dbReference type="Pfam" id="PF00673">
    <property type="entry name" value="Ribosomal_L5_C"/>
    <property type="match status" value="1"/>
</dbReference>